<dbReference type="Proteomes" id="UP000007148">
    <property type="component" value="Unassembled WGS sequence"/>
</dbReference>
<dbReference type="FunCoup" id="G4T6Z3">
    <property type="interactions" value="104"/>
</dbReference>
<dbReference type="PANTHER" id="PTHR13271:SF47">
    <property type="entry name" value="ACTIN-HISTIDINE N-METHYLTRANSFERASE"/>
    <property type="match status" value="1"/>
</dbReference>
<comment type="caution">
    <text evidence="5">The sequence shown here is derived from an EMBL/GenBank/DDBJ whole genome shotgun (WGS) entry which is preliminary data.</text>
</comment>
<dbReference type="STRING" id="1109443.G4T6Z3"/>
<dbReference type="eggNOG" id="KOG1337">
    <property type="taxonomic scope" value="Eukaryota"/>
</dbReference>
<evidence type="ECO:0000313" key="6">
    <source>
        <dbReference type="Proteomes" id="UP000007148"/>
    </source>
</evidence>
<name>G4T6Z3_SERID</name>
<dbReference type="HOGENOM" id="CLU_041939_2_1_1"/>
<dbReference type="CDD" id="cd19177">
    <property type="entry name" value="SET_SETD4"/>
    <property type="match status" value="1"/>
</dbReference>
<dbReference type="OrthoDB" id="341421at2759"/>
<dbReference type="AlphaFoldDB" id="G4T6Z3"/>
<gene>
    <name evidence="5" type="ORF">PIIN_00956</name>
</gene>
<dbReference type="OMA" id="DECFITY"/>
<evidence type="ECO:0000256" key="1">
    <source>
        <dbReference type="ARBA" id="ARBA00022603"/>
    </source>
</evidence>
<keyword evidence="3" id="KW-0949">S-adenosyl-L-methionine</keyword>
<dbReference type="InterPro" id="IPR001214">
    <property type="entry name" value="SET_dom"/>
</dbReference>
<dbReference type="InterPro" id="IPR046341">
    <property type="entry name" value="SET_dom_sf"/>
</dbReference>
<evidence type="ECO:0000313" key="5">
    <source>
        <dbReference type="EMBL" id="CCA67122.1"/>
    </source>
</evidence>
<reference evidence="5 6" key="1">
    <citation type="journal article" date="2011" name="PLoS Pathog.">
        <title>Endophytic Life Strategies Decoded by Genome and Transcriptome Analyses of the Mutualistic Root Symbiont Piriformospora indica.</title>
        <authorList>
            <person name="Zuccaro A."/>
            <person name="Lahrmann U."/>
            <person name="Guldener U."/>
            <person name="Langen G."/>
            <person name="Pfiffi S."/>
            <person name="Biedenkopf D."/>
            <person name="Wong P."/>
            <person name="Samans B."/>
            <person name="Grimm C."/>
            <person name="Basiewicz M."/>
            <person name="Murat C."/>
            <person name="Martin F."/>
            <person name="Kogel K.H."/>
        </authorList>
    </citation>
    <scope>NUCLEOTIDE SEQUENCE [LARGE SCALE GENOMIC DNA]</scope>
    <source>
        <strain evidence="5 6">DSM 11827</strain>
    </source>
</reference>
<dbReference type="EMBL" id="CAFZ01000009">
    <property type="protein sequence ID" value="CCA67122.1"/>
    <property type="molecule type" value="Genomic_DNA"/>
</dbReference>
<feature type="domain" description="SET" evidence="4">
    <location>
        <begin position="27"/>
        <end position="243"/>
    </location>
</feature>
<dbReference type="PANTHER" id="PTHR13271">
    <property type="entry name" value="UNCHARACTERIZED PUTATIVE METHYLTRANSFERASE"/>
    <property type="match status" value="1"/>
</dbReference>
<dbReference type="SUPFAM" id="SSF82199">
    <property type="entry name" value="SET domain"/>
    <property type="match status" value="1"/>
</dbReference>
<dbReference type="GO" id="GO:0016279">
    <property type="term" value="F:protein-lysine N-methyltransferase activity"/>
    <property type="evidence" value="ECO:0007669"/>
    <property type="project" value="InterPro"/>
</dbReference>
<protein>
    <recommendedName>
        <fullName evidence="4">SET domain-containing protein</fullName>
    </recommendedName>
</protein>
<sequence length="413" mass="47454">MELETQKWNILIHWLESRGMRIPTGGLAVEYREFEGSGRGLAVTRDVGPDEVLFSIPESCLINVDTLFKWAKRHKATGLTATQLLCLFLALFKSNLLDVAEDYAPYLDSLPETFRDHPLTVVVLHRQYKGQLPVEVAQKVDKIHVRFMSDVEKIQNIFPSVPIEAYLWGWLNVNTRSLYYSCKRAKSHQDNITLCPLLDFANHSFSATNFNSSYYRKNGHPIPTMLAPAKGLQAGEQLFLLYGFHSNPTLFTEYGFTDEHAPKEIQIDQAIEDLFQRDDEGKEKRELLESHGYWGDWTLHLDPPPVSPSYRLNPTLSLLQIHLKDNEQLRQWQQVLAGYAERVSVDNSRRSASTLREICTVYKIQAESHLGHVQDNENEAPIFDLRSTRRLWLEQLEITTLMLDALLSKQDGL</sequence>
<evidence type="ECO:0000256" key="2">
    <source>
        <dbReference type="ARBA" id="ARBA00022679"/>
    </source>
</evidence>
<dbReference type="InterPro" id="IPR050600">
    <property type="entry name" value="SETD3_SETD6_MTase"/>
</dbReference>
<keyword evidence="2" id="KW-0808">Transferase</keyword>
<dbReference type="PROSITE" id="PS50280">
    <property type="entry name" value="SET"/>
    <property type="match status" value="1"/>
</dbReference>
<dbReference type="GO" id="GO:0032259">
    <property type="term" value="P:methylation"/>
    <property type="evidence" value="ECO:0007669"/>
    <property type="project" value="UniProtKB-KW"/>
</dbReference>
<dbReference type="InParanoid" id="G4T6Z3"/>
<accession>G4T6Z3</accession>
<dbReference type="InterPro" id="IPR044429">
    <property type="entry name" value="SETD4_SET"/>
</dbReference>
<evidence type="ECO:0000259" key="4">
    <source>
        <dbReference type="PROSITE" id="PS50280"/>
    </source>
</evidence>
<proteinExistence type="predicted"/>
<keyword evidence="6" id="KW-1185">Reference proteome</keyword>
<dbReference type="Gene3D" id="3.90.1410.10">
    <property type="entry name" value="set domain protein methyltransferase, domain 1"/>
    <property type="match status" value="1"/>
</dbReference>
<evidence type="ECO:0000256" key="3">
    <source>
        <dbReference type="ARBA" id="ARBA00022691"/>
    </source>
</evidence>
<organism evidence="5 6">
    <name type="scientific">Serendipita indica (strain DSM 11827)</name>
    <name type="common">Root endophyte fungus</name>
    <name type="synonym">Piriformospora indica</name>
    <dbReference type="NCBI Taxonomy" id="1109443"/>
    <lineage>
        <taxon>Eukaryota</taxon>
        <taxon>Fungi</taxon>
        <taxon>Dikarya</taxon>
        <taxon>Basidiomycota</taxon>
        <taxon>Agaricomycotina</taxon>
        <taxon>Agaricomycetes</taxon>
        <taxon>Sebacinales</taxon>
        <taxon>Serendipitaceae</taxon>
        <taxon>Serendipita</taxon>
    </lineage>
</organism>
<keyword evidence="1" id="KW-0489">Methyltransferase</keyword>